<accession>A0A9Q0I5Q7</accession>
<evidence type="ECO:0000313" key="2">
    <source>
        <dbReference type="EMBL" id="KAJ3587862.1"/>
    </source>
</evidence>
<sequence length="107" mass="11197">MTQKKGADNVKSLLGPVGCSRSEIHLTKEDRSFGCSTPWGVMGGGPSTHHTPWSAMGGGPSTHHTPWSAMGGGPSTNALMWCRATAEDTAVQSSSQQGEAVESWIPM</sequence>
<feature type="region of interest" description="Disordered" evidence="1">
    <location>
        <begin position="44"/>
        <end position="72"/>
    </location>
</feature>
<comment type="caution">
    <text evidence="2">The sequence shown here is derived from an EMBL/GenBank/DDBJ whole genome shotgun (WGS) entry which is preliminary data.</text>
</comment>
<protein>
    <submittedName>
        <fullName evidence="2">Uncharacterized protein</fullName>
    </submittedName>
</protein>
<dbReference type="Proteomes" id="UP001148018">
    <property type="component" value="Unassembled WGS sequence"/>
</dbReference>
<proteinExistence type="predicted"/>
<reference evidence="2" key="1">
    <citation type="submission" date="2022-07" db="EMBL/GenBank/DDBJ databases">
        <title>Chromosome-level genome of Muraenolepis orangiensis.</title>
        <authorList>
            <person name="Kim J."/>
        </authorList>
    </citation>
    <scope>NUCLEOTIDE SEQUENCE</scope>
    <source>
        <strain evidence="2">KU_S4_2022</strain>
        <tissue evidence="2">Muscle</tissue>
    </source>
</reference>
<evidence type="ECO:0000256" key="1">
    <source>
        <dbReference type="SAM" id="MobiDB-lite"/>
    </source>
</evidence>
<evidence type="ECO:0000313" key="3">
    <source>
        <dbReference type="Proteomes" id="UP001148018"/>
    </source>
</evidence>
<keyword evidence="3" id="KW-1185">Reference proteome</keyword>
<dbReference type="EMBL" id="JANIIK010000116">
    <property type="protein sequence ID" value="KAJ3587862.1"/>
    <property type="molecule type" value="Genomic_DNA"/>
</dbReference>
<dbReference type="AlphaFoldDB" id="A0A9Q0I5Q7"/>
<gene>
    <name evidence="2" type="ORF">NHX12_011457</name>
</gene>
<organism evidence="2 3">
    <name type="scientific">Muraenolepis orangiensis</name>
    <name type="common">Patagonian moray cod</name>
    <dbReference type="NCBI Taxonomy" id="630683"/>
    <lineage>
        <taxon>Eukaryota</taxon>
        <taxon>Metazoa</taxon>
        <taxon>Chordata</taxon>
        <taxon>Craniata</taxon>
        <taxon>Vertebrata</taxon>
        <taxon>Euteleostomi</taxon>
        <taxon>Actinopterygii</taxon>
        <taxon>Neopterygii</taxon>
        <taxon>Teleostei</taxon>
        <taxon>Neoteleostei</taxon>
        <taxon>Acanthomorphata</taxon>
        <taxon>Zeiogadaria</taxon>
        <taxon>Gadariae</taxon>
        <taxon>Gadiformes</taxon>
        <taxon>Muraenolepidoidei</taxon>
        <taxon>Muraenolepididae</taxon>
        <taxon>Muraenolepis</taxon>
    </lineage>
</organism>
<name>A0A9Q0I5Q7_9TELE</name>